<accession>A0A239DDA3</accession>
<feature type="chain" id="PRO_5012737604" evidence="5">
    <location>
        <begin position="19"/>
        <end position="813"/>
    </location>
</feature>
<dbReference type="GO" id="GO:0009279">
    <property type="term" value="C:cell outer membrane"/>
    <property type="evidence" value="ECO:0007669"/>
    <property type="project" value="UniProtKB-SubCell"/>
</dbReference>
<dbReference type="AlphaFoldDB" id="A0A239DDA3"/>
<dbReference type="InterPro" id="IPR036942">
    <property type="entry name" value="Beta-barrel_TonB_sf"/>
</dbReference>
<keyword evidence="8" id="KW-1185">Reference proteome</keyword>
<dbReference type="SUPFAM" id="SSF56935">
    <property type="entry name" value="Porins"/>
    <property type="match status" value="1"/>
</dbReference>
<evidence type="ECO:0000256" key="2">
    <source>
        <dbReference type="ARBA" id="ARBA00023136"/>
    </source>
</evidence>
<dbReference type="GO" id="GO:0030246">
    <property type="term" value="F:carbohydrate binding"/>
    <property type="evidence" value="ECO:0007669"/>
    <property type="project" value="InterPro"/>
</dbReference>
<dbReference type="OrthoDB" id="905812at2"/>
<dbReference type="PANTHER" id="PTHR40980:SF4">
    <property type="entry name" value="TONB-DEPENDENT RECEPTOR-LIKE BETA-BARREL DOMAIN-CONTAINING PROTEIN"/>
    <property type="match status" value="1"/>
</dbReference>
<keyword evidence="5" id="KW-0732">Signal</keyword>
<evidence type="ECO:0000313" key="8">
    <source>
        <dbReference type="Proteomes" id="UP000198432"/>
    </source>
</evidence>
<evidence type="ECO:0000259" key="6">
    <source>
        <dbReference type="Pfam" id="PF14905"/>
    </source>
</evidence>
<dbReference type="Pfam" id="PF14905">
    <property type="entry name" value="OMP_b-brl_3"/>
    <property type="match status" value="1"/>
</dbReference>
<dbReference type="Gene3D" id="2.170.130.10">
    <property type="entry name" value="TonB-dependent receptor, plug domain"/>
    <property type="match status" value="1"/>
</dbReference>
<dbReference type="InterPro" id="IPR041700">
    <property type="entry name" value="OMP_b-brl_3"/>
</dbReference>
<dbReference type="Gene3D" id="2.40.170.20">
    <property type="entry name" value="TonB-dependent receptor, beta-barrel domain"/>
    <property type="match status" value="1"/>
</dbReference>
<organism evidence="7 8">
    <name type="scientific">Pontibacter ummariensis</name>
    <dbReference type="NCBI Taxonomy" id="1610492"/>
    <lineage>
        <taxon>Bacteria</taxon>
        <taxon>Pseudomonadati</taxon>
        <taxon>Bacteroidota</taxon>
        <taxon>Cytophagia</taxon>
        <taxon>Cytophagales</taxon>
        <taxon>Hymenobacteraceae</taxon>
        <taxon>Pontibacter</taxon>
    </lineage>
</organism>
<keyword evidence="3" id="KW-0998">Cell outer membrane</keyword>
<sequence length="813" mass="90476">MKRLILPLLLFAFTSLQAQQSSISGKVTDAENKAVEYANVLLVKSADSSLVKGVLTEGAGTYTFEGLSAGKYKVIANMLGLGKAGSPEVSITGSNEVIRLEPLVLRQASHNLQEVVIEGQRPLIEQQFDKTILNVDNSIVSAGNTALEVLEKAPGIVVDQNDNISMRGRPGVMVMIDGKQVQMSGTELANMLRGMSANSVDKIELITNPSSKYDAAGNAGIINIKLKRDKSQGTNGTYTASFGQGRYGKADQGIQVNHRAGKFNLFGGYNYSYRKSFTDLDIYREFFEQGEYVGAYDQQNSFNFTSNYHTARLGLDYYLSPKTVVGVIANGFMSDLDRDNANRSVVLNGQRQPESLFLTEAVVGHGRNNGALNFNLKHSLDSLGREVTADIDYVTYQNEDIQDFTTRFYNLDNEQLRMPYLLHGNLDGELTIKSAKVDYVQPLQAIGASLEAGVKSSLVNADNDLAFYDRSNGGNVLDEDKSNHFMYEENINAAYLNTSKKWENLSLQLGLRVENTIAKGEQLANEQLGEESRFDRKYTQLFPSAFVGYSLNEKHELGVSLSRRINRPSYNQLNPFKNFLDPSTYAAGNPFLKPELSYSFELTHTLDKRIVTKLSYSHTSDVILNVLSPDPDQEKLVMQTFRNLTTQDYYGLTVTVPFSVGSWFNSINNGTFYYSLYQGNVADTELNSGRPTFTLNSNNTLTLTKGWSAEVVGVYRSREIYGFLDVNPICFLSGGVQKQLWDKKVNLKLNVTDAFFTNKVRATTVLTGYSEDFYQRRDSRVVTLSFAYKFGRSQAAPSRRRTGGAEEEKSRAN</sequence>
<dbReference type="EMBL" id="FZOQ01000004">
    <property type="protein sequence ID" value="SNS29643.1"/>
    <property type="molecule type" value="Genomic_DNA"/>
</dbReference>
<gene>
    <name evidence="7" type="ORF">SAMN06296052_104150</name>
</gene>
<evidence type="ECO:0000256" key="1">
    <source>
        <dbReference type="ARBA" id="ARBA00004442"/>
    </source>
</evidence>
<feature type="signal peptide" evidence="5">
    <location>
        <begin position="1"/>
        <end position="18"/>
    </location>
</feature>
<name>A0A239DDA3_9BACT</name>
<feature type="region of interest" description="Disordered" evidence="4">
    <location>
        <begin position="793"/>
        <end position="813"/>
    </location>
</feature>
<protein>
    <submittedName>
        <fullName evidence="7">Outer membrane receptor proteins, mostly Fe transport</fullName>
    </submittedName>
</protein>
<keyword evidence="2" id="KW-0472">Membrane</keyword>
<evidence type="ECO:0000313" key="7">
    <source>
        <dbReference type="EMBL" id="SNS29643.1"/>
    </source>
</evidence>
<feature type="compositionally biased region" description="Basic and acidic residues" evidence="4">
    <location>
        <begin position="803"/>
        <end position="813"/>
    </location>
</feature>
<comment type="subcellular location">
    <subcellularLocation>
        <location evidence="1">Cell outer membrane</location>
    </subcellularLocation>
</comment>
<evidence type="ECO:0000256" key="3">
    <source>
        <dbReference type="ARBA" id="ARBA00023237"/>
    </source>
</evidence>
<dbReference type="InterPro" id="IPR037066">
    <property type="entry name" value="Plug_dom_sf"/>
</dbReference>
<evidence type="ECO:0000256" key="5">
    <source>
        <dbReference type="SAM" id="SignalP"/>
    </source>
</evidence>
<feature type="domain" description="Outer membrane protein beta-barrel" evidence="6">
    <location>
        <begin position="378"/>
        <end position="788"/>
    </location>
</feature>
<keyword evidence="7" id="KW-0675">Receptor</keyword>
<dbReference type="Proteomes" id="UP000198432">
    <property type="component" value="Unassembled WGS sequence"/>
</dbReference>
<reference evidence="8" key="1">
    <citation type="submission" date="2017-06" db="EMBL/GenBank/DDBJ databases">
        <authorList>
            <person name="Varghese N."/>
            <person name="Submissions S."/>
        </authorList>
    </citation>
    <scope>NUCLEOTIDE SEQUENCE [LARGE SCALE GENOMIC DNA]</scope>
    <source>
        <strain evidence="8">NKM1</strain>
    </source>
</reference>
<proteinExistence type="predicted"/>
<dbReference type="PANTHER" id="PTHR40980">
    <property type="entry name" value="PLUG DOMAIN-CONTAINING PROTEIN"/>
    <property type="match status" value="1"/>
</dbReference>
<dbReference type="Pfam" id="PF13620">
    <property type="entry name" value="CarboxypepD_reg"/>
    <property type="match status" value="1"/>
</dbReference>
<dbReference type="Gene3D" id="2.60.40.1120">
    <property type="entry name" value="Carboxypeptidase-like, regulatory domain"/>
    <property type="match status" value="1"/>
</dbReference>
<dbReference type="RefSeq" id="WP_089318335.1">
    <property type="nucleotide sequence ID" value="NZ_FZOQ01000004.1"/>
</dbReference>
<dbReference type="SUPFAM" id="SSF49452">
    <property type="entry name" value="Starch-binding domain-like"/>
    <property type="match status" value="1"/>
</dbReference>
<dbReference type="InterPro" id="IPR013784">
    <property type="entry name" value="Carb-bd-like_fold"/>
</dbReference>
<evidence type="ECO:0000256" key="4">
    <source>
        <dbReference type="SAM" id="MobiDB-lite"/>
    </source>
</evidence>